<dbReference type="GO" id="GO:0016579">
    <property type="term" value="P:protein deubiquitination"/>
    <property type="evidence" value="ECO:0007669"/>
    <property type="project" value="InterPro"/>
</dbReference>
<comment type="caution">
    <text evidence="2">The sequence shown here is derived from an EMBL/GenBank/DDBJ whole genome shotgun (WGS) entry which is preliminary data.</text>
</comment>
<organism evidence="2 3">
    <name type="scientific">Cephalotus follicularis</name>
    <name type="common">Albany pitcher plant</name>
    <dbReference type="NCBI Taxonomy" id="3775"/>
    <lineage>
        <taxon>Eukaryota</taxon>
        <taxon>Viridiplantae</taxon>
        <taxon>Streptophyta</taxon>
        <taxon>Embryophyta</taxon>
        <taxon>Tracheophyta</taxon>
        <taxon>Spermatophyta</taxon>
        <taxon>Magnoliopsida</taxon>
        <taxon>eudicotyledons</taxon>
        <taxon>Gunneridae</taxon>
        <taxon>Pentapetalae</taxon>
        <taxon>rosids</taxon>
        <taxon>fabids</taxon>
        <taxon>Oxalidales</taxon>
        <taxon>Cephalotaceae</taxon>
        <taxon>Cephalotus</taxon>
    </lineage>
</organism>
<dbReference type="InParanoid" id="A0A1Q3CTV0"/>
<accession>A0A1Q3CTV0</accession>
<dbReference type="InterPro" id="IPR038765">
    <property type="entry name" value="Papain-like_cys_pep_sf"/>
</dbReference>
<dbReference type="Gene3D" id="3.90.70.10">
    <property type="entry name" value="Cysteine proteinases"/>
    <property type="match status" value="1"/>
</dbReference>
<dbReference type="Proteomes" id="UP000187406">
    <property type="component" value="Unassembled WGS sequence"/>
</dbReference>
<evidence type="ECO:0000313" key="3">
    <source>
        <dbReference type="Proteomes" id="UP000187406"/>
    </source>
</evidence>
<evidence type="ECO:0000259" key="1">
    <source>
        <dbReference type="Pfam" id="PF00443"/>
    </source>
</evidence>
<name>A0A1Q3CTV0_CEPFO</name>
<dbReference type="Pfam" id="PF00443">
    <property type="entry name" value="UCH"/>
    <property type="match status" value="1"/>
</dbReference>
<dbReference type="GO" id="GO:0004843">
    <property type="term" value="F:cysteine-type deubiquitinase activity"/>
    <property type="evidence" value="ECO:0007669"/>
    <property type="project" value="InterPro"/>
</dbReference>
<dbReference type="OrthoDB" id="289038at2759"/>
<dbReference type="EMBL" id="BDDD01002957">
    <property type="protein sequence ID" value="GAV83650.1"/>
    <property type="molecule type" value="Genomic_DNA"/>
</dbReference>
<reference evidence="3" key="1">
    <citation type="submission" date="2016-04" db="EMBL/GenBank/DDBJ databases">
        <title>Cephalotus genome sequencing.</title>
        <authorList>
            <person name="Fukushima K."/>
            <person name="Hasebe M."/>
            <person name="Fang X."/>
        </authorList>
    </citation>
    <scope>NUCLEOTIDE SEQUENCE [LARGE SCALE GENOMIC DNA]</scope>
    <source>
        <strain evidence="3">cv. St1</strain>
    </source>
</reference>
<gene>
    <name evidence="2" type="ORF">CFOL_v3_27096</name>
</gene>
<dbReference type="AlphaFoldDB" id="A0A1Q3CTV0"/>
<protein>
    <submittedName>
        <fullName evidence="2">UCH domain-containing protein</fullName>
    </submittedName>
</protein>
<dbReference type="InterPro" id="IPR001394">
    <property type="entry name" value="Peptidase_C19_UCH"/>
</dbReference>
<feature type="domain" description="Peptidase C19 ubiquitin carboxyl-terminal hydrolase" evidence="1">
    <location>
        <begin position="16"/>
        <end position="112"/>
    </location>
</feature>
<keyword evidence="3" id="KW-1185">Reference proteome</keyword>
<sequence length="118" mass="13772">MYEIHDSQHIMPCDAHTSGFCIICALHNLFMVNYTSQALYIYKFVQHISLFSHSFTIFKQEDAYEFILGVLNLQQMKFNDSKIISYCKPYQVLNLPKAFFLCHTSSTFTCPSFLYVSI</sequence>
<dbReference type="SUPFAM" id="SSF54001">
    <property type="entry name" value="Cysteine proteinases"/>
    <property type="match status" value="1"/>
</dbReference>
<proteinExistence type="predicted"/>
<evidence type="ECO:0000313" key="2">
    <source>
        <dbReference type="EMBL" id="GAV83650.1"/>
    </source>
</evidence>